<organism evidence="5 6">
    <name type="scientific">Candidatus Enterocloster excrementipullorum</name>
    <dbReference type="NCBI Taxonomy" id="2838559"/>
    <lineage>
        <taxon>Bacteria</taxon>
        <taxon>Bacillati</taxon>
        <taxon>Bacillota</taxon>
        <taxon>Clostridia</taxon>
        <taxon>Lachnospirales</taxon>
        <taxon>Lachnospiraceae</taxon>
        <taxon>Enterocloster</taxon>
    </lineage>
</organism>
<reference evidence="5" key="1">
    <citation type="journal article" date="2021" name="PeerJ">
        <title>Extensive microbial diversity within the chicken gut microbiome revealed by metagenomics and culture.</title>
        <authorList>
            <person name="Gilroy R."/>
            <person name="Ravi A."/>
            <person name="Getino M."/>
            <person name="Pursley I."/>
            <person name="Horton D.L."/>
            <person name="Alikhan N.F."/>
            <person name="Baker D."/>
            <person name="Gharbi K."/>
            <person name="Hall N."/>
            <person name="Watson M."/>
            <person name="Adriaenssens E.M."/>
            <person name="Foster-Nyarko E."/>
            <person name="Jarju S."/>
            <person name="Secka A."/>
            <person name="Antonio M."/>
            <person name="Oren A."/>
            <person name="Chaudhuri R.R."/>
            <person name="La Ragione R."/>
            <person name="Hildebrand F."/>
            <person name="Pallen M.J."/>
        </authorList>
    </citation>
    <scope>NUCLEOTIDE SEQUENCE</scope>
    <source>
        <strain evidence="5">CHK180-15479</strain>
    </source>
</reference>
<dbReference type="Pfam" id="PF03328">
    <property type="entry name" value="HpcH_HpaI"/>
    <property type="match status" value="1"/>
</dbReference>
<keyword evidence="3" id="KW-0456">Lyase</keyword>
<proteinExistence type="inferred from homology"/>
<name>A0A9D2SH07_9FIRM</name>
<dbReference type="InterPro" id="IPR050251">
    <property type="entry name" value="HpcH-HpaI_aldolase"/>
</dbReference>
<dbReference type="Gene3D" id="3.20.20.60">
    <property type="entry name" value="Phosphoenolpyruvate-binding domains"/>
    <property type="match status" value="1"/>
</dbReference>
<dbReference type="PANTHER" id="PTHR30502:SF0">
    <property type="entry name" value="PHOSPHOENOLPYRUVATE CARBOXYLASE FAMILY PROTEIN"/>
    <property type="match status" value="1"/>
</dbReference>
<dbReference type="InterPro" id="IPR040442">
    <property type="entry name" value="Pyrv_kinase-like_dom_sf"/>
</dbReference>
<protein>
    <submittedName>
        <fullName evidence="5">Aldolase</fullName>
    </submittedName>
</protein>
<reference evidence="5" key="2">
    <citation type="submission" date="2021-04" db="EMBL/GenBank/DDBJ databases">
        <authorList>
            <person name="Gilroy R."/>
        </authorList>
    </citation>
    <scope>NUCLEOTIDE SEQUENCE</scope>
    <source>
        <strain evidence="5">CHK180-15479</strain>
    </source>
</reference>
<evidence type="ECO:0000256" key="3">
    <source>
        <dbReference type="ARBA" id="ARBA00023239"/>
    </source>
</evidence>
<evidence type="ECO:0000256" key="2">
    <source>
        <dbReference type="ARBA" id="ARBA00022723"/>
    </source>
</evidence>
<keyword evidence="2" id="KW-0479">Metal-binding</keyword>
<evidence type="ECO:0000256" key="1">
    <source>
        <dbReference type="ARBA" id="ARBA00005568"/>
    </source>
</evidence>
<dbReference type="InterPro" id="IPR015813">
    <property type="entry name" value="Pyrv/PenolPyrv_kinase-like_dom"/>
</dbReference>
<feature type="domain" description="HpcH/HpaI aldolase/citrate lyase" evidence="4">
    <location>
        <begin position="21"/>
        <end position="207"/>
    </location>
</feature>
<dbReference type="AlphaFoldDB" id="A0A9D2SH07"/>
<evidence type="ECO:0000313" key="5">
    <source>
        <dbReference type="EMBL" id="HJC05855.1"/>
    </source>
</evidence>
<dbReference type="Proteomes" id="UP000823910">
    <property type="component" value="Unassembled WGS sequence"/>
</dbReference>
<dbReference type="GO" id="GO:0046872">
    <property type="term" value="F:metal ion binding"/>
    <property type="evidence" value="ECO:0007669"/>
    <property type="project" value="UniProtKB-KW"/>
</dbReference>
<evidence type="ECO:0000313" key="6">
    <source>
        <dbReference type="Proteomes" id="UP000823910"/>
    </source>
</evidence>
<evidence type="ECO:0000259" key="4">
    <source>
        <dbReference type="Pfam" id="PF03328"/>
    </source>
</evidence>
<dbReference type="GO" id="GO:0005737">
    <property type="term" value="C:cytoplasm"/>
    <property type="evidence" value="ECO:0007669"/>
    <property type="project" value="TreeGrafter"/>
</dbReference>
<gene>
    <name evidence="5" type="ORF">H9704_06840</name>
</gene>
<dbReference type="EMBL" id="DWWT01000029">
    <property type="protein sequence ID" value="HJC05855.1"/>
    <property type="molecule type" value="Genomic_DNA"/>
</dbReference>
<comment type="caution">
    <text evidence="5">The sequence shown here is derived from an EMBL/GenBank/DDBJ whole genome shotgun (WGS) entry which is preliminary data.</text>
</comment>
<accession>A0A9D2SH07</accession>
<dbReference type="InterPro" id="IPR005000">
    <property type="entry name" value="Aldolase/citrate-lyase_domain"/>
</dbReference>
<dbReference type="PANTHER" id="PTHR30502">
    <property type="entry name" value="2-KETO-3-DEOXY-L-RHAMNONATE ALDOLASE"/>
    <property type="match status" value="1"/>
</dbReference>
<comment type="similarity">
    <text evidence="1">Belongs to the HpcH/HpaI aldolase family.</text>
</comment>
<sequence length="262" mass="29139">MINTDIIREKLENKKYLLGSHITGTDPQIAEIVGTYGVDYVWIDTEHTAMDKQTLLNHLIALRVSSTPAFVRIPWNAPTLAKPILDMGADGIIFPMIKTAEDARRAVSACLYPPDGIRGFGPRRATRFGLDNTMEYIQSDSKKIFKLLQIETREAVENIEEIARVPGVDVLVIGPMDLSGAYNKLAQTGDEEIQNVYRYVAKKAHEAHKPVLVSMGDYSCQGIRHWIEIGADMITVGNEPGYITDGLKTTLKNAAVVFEEYS</sequence>
<dbReference type="GO" id="GO:0016832">
    <property type="term" value="F:aldehyde-lyase activity"/>
    <property type="evidence" value="ECO:0007669"/>
    <property type="project" value="TreeGrafter"/>
</dbReference>
<dbReference type="SUPFAM" id="SSF51621">
    <property type="entry name" value="Phosphoenolpyruvate/pyruvate domain"/>
    <property type="match status" value="1"/>
</dbReference>